<gene>
    <name evidence="1" type="ORF">R9X50_00640300</name>
</gene>
<accession>A0AAQ3RDL3</accession>
<reference evidence="1 2" key="1">
    <citation type="submission" date="2023-11" db="EMBL/GenBank/DDBJ databases">
        <title>An acidophilic fungus is an integral part of prey digestion in a carnivorous sundew plant.</title>
        <authorList>
            <person name="Tsai I.J."/>
        </authorList>
    </citation>
    <scope>NUCLEOTIDE SEQUENCE [LARGE SCALE GENOMIC DNA]</scope>
    <source>
        <strain evidence="1">169a</strain>
    </source>
</reference>
<evidence type="ECO:0000313" key="1">
    <source>
        <dbReference type="EMBL" id="WPH03523.1"/>
    </source>
</evidence>
<dbReference type="Proteomes" id="UP001303373">
    <property type="component" value="Chromosome 10"/>
</dbReference>
<sequence length="216" mass="24994">MDIHGICSRIYDSASAAVKSLTVESSPPESSYFPRDARDIYKTTFLLRQRLVLDLIPQILDLAEYWTQTSVERSAKICVDDTSAAREQPYLVLPLSQHDCRWIRKICFTVESCDQGWSSYPHDHGTYVNSWTWFDAKVKGPDGDFKHMVFANVHAGRDYHIHRVQWTADSTDENEKKFFEHLLTGNELSLVPMARYAGWRNRVKNARIDVYFAAVR</sequence>
<dbReference type="AlphaFoldDB" id="A0AAQ3RDL3"/>
<name>A0AAQ3RDL3_9PEZI</name>
<protein>
    <submittedName>
        <fullName evidence="1">Uncharacterized protein</fullName>
    </submittedName>
</protein>
<keyword evidence="2" id="KW-1185">Reference proteome</keyword>
<proteinExistence type="predicted"/>
<evidence type="ECO:0000313" key="2">
    <source>
        <dbReference type="Proteomes" id="UP001303373"/>
    </source>
</evidence>
<dbReference type="EMBL" id="CP138589">
    <property type="protein sequence ID" value="WPH03523.1"/>
    <property type="molecule type" value="Genomic_DNA"/>
</dbReference>
<organism evidence="1 2">
    <name type="scientific">Acrodontium crateriforme</name>
    <dbReference type="NCBI Taxonomy" id="150365"/>
    <lineage>
        <taxon>Eukaryota</taxon>
        <taxon>Fungi</taxon>
        <taxon>Dikarya</taxon>
        <taxon>Ascomycota</taxon>
        <taxon>Pezizomycotina</taxon>
        <taxon>Dothideomycetes</taxon>
        <taxon>Dothideomycetidae</taxon>
        <taxon>Mycosphaerellales</taxon>
        <taxon>Teratosphaeriaceae</taxon>
        <taxon>Acrodontium</taxon>
    </lineage>
</organism>